<reference evidence="1 2" key="1">
    <citation type="journal article" date="2022" name="bioRxiv">
        <title>The genome of the oomycete Peronosclerospora sorghi, a cosmopolitan pathogen of maize and sorghum, is inflated with dispersed pseudogenes.</title>
        <authorList>
            <person name="Fletcher K."/>
            <person name="Martin F."/>
            <person name="Isakeit T."/>
            <person name="Cavanaugh K."/>
            <person name="Magill C."/>
            <person name="Michelmore R."/>
        </authorList>
    </citation>
    <scope>NUCLEOTIDE SEQUENCE [LARGE SCALE GENOMIC DNA]</scope>
    <source>
        <strain evidence="1">P6</strain>
    </source>
</reference>
<evidence type="ECO:0000313" key="1">
    <source>
        <dbReference type="EMBL" id="KAI9918751.1"/>
    </source>
</evidence>
<organism evidence="1 2">
    <name type="scientific">Peronosclerospora sorghi</name>
    <dbReference type="NCBI Taxonomy" id="230839"/>
    <lineage>
        <taxon>Eukaryota</taxon>
        <taxon>Sar</taxon>
        <taxon>Stramenopiles</taxon>
        <taxon>Oomycota</taxon>
        <taxon>Peronosporomycetes</taxon>
        <taxon>Peronosporales</taxon>
        <taxon>Peronosporaceae</taxon>
        <taxon>Peronosclerospora</taxon>
    </lineage>
</organism>
<dbReference type="Proteomes" id="UP001163321">
    <property type="component" value="Chromosome 12"/>
</dbReference>
<keyword evidence="2" id="KW-1185">Reference proteome</keyword>
<dbReference type="EMBL" id="CM047591">
    <property type="protein sequence ID" value="KAI9918751.1"/>
    <property type="molecule type" value="Genomic_DNA"/>
</dbReference>
<gene>
    <name evidence="1" type="ORF">PsorP6_012170</name>
</gene>
<proteinExistence type="predicted"/>
<name>A0ACC0WL45_9STRA</name>
<protein>
    <submittedName>
        <fullName evidence="1">Uncharacterized protein</fullName>
    </submittedName>
</protein>
<accession>A0ACC0WL45</accession>
<sequence length="123" mass="13746">MLNLQKSKPKSTHHIICRGKQITQFESRIHAILLTVRSYKYILFSAMVQIQPGKVSTYGGIARALHSGPRCVGQTLRKNPFAPEVPCHRVVAALLDIGGFQEEAFVVKEGRSQLYKEKEGIAK</sequence>
<comment type="caution">
    <text evidence="1">The sequence shown here is derived from an EMBL/GenBank/DDBJ whole genome shotgun (WGS) entry which is preliminary data.</text>
</comment>
<evidence type="ECO:0000313" key="2">
    <source>
        <dbReference type="Proteomes" id="UP001163321"/>
    </source>
</evidence>